<feature type="region of interest" description="Disordered" evidence="8">
    <location>
        <begin position="637"/>
        <end position="766"/>
    </location>
</feature>
<evidence type="ECO:0000256" key="2">
    <source>
        <dbReference type="ARBA" id="ARBA00022679"/>
    </source>
</evidence>
<protein>
    <submittedName>
        <fullName evidence="10">Cell cycle serine/threonine-protein kinase cdc5/MSD2</fullName>
    </submittedName>
</protein>
<evidence type="ECO:0000313" key="10">
    <source>
        <dbReference type="EMBL" id="KAF9926529.1"/>
    </source>
</evidence>
<feature type="compositionally biased region" description="Basic and acidic residues" evidence="8">
    <location>
        <begin position="678"/>
        <end position="687"/>
    </location>
</feature>
<dbReference type="GO" id="GO:0003712">
    <property type="term" value="F:transcription coregulator activity"/>
    <property type="evidence" value="ECO:0007669"/>
    <property type="project" value="InterPro"/>
</dbReference>
<feature type="compositionally biased region" description="Basic residues" evidence="8">
    <location>
        <begin position="179"/>
        <end position="188"/>
    </location>
</feature>
<dbReference type="GO" id="GO:0004674">
    <property type="term" value="F:protein serine/threonine kinase activity"/>
    <property type="evidence" value="ECO:0007669"/>
    <property type="project" value="UniProtKB-KW"/>
</dbReference>
<dbReference type="Pfam" id="PF00659">
    <property type="entry name" value="POLO_box"/>
    <property type="match status" value="2"/>
</dbReference>
<evidence type="ECO:0000259" key="9">
    <source>
        <dbReference type="PROSITE" id="PS50078"/>
    </source>
</evidence>
<reference evidence="10" key="1">
    <citation type="journal article" date="2020" name="Fungal Divers.">
        <title>Resolving the Mortierellaceae phylogeny through synthesis of multi-gene phylogenetics and phylogenomics.</title>
        <authorList>
            <person name="Vandepol N."/>
            <person name="Liber J."/>
            <person name="Desiro A."/>
            <person name="Na H."/>
            <person name="Kennedy M."/>
            <person name="Barry K."/>
            <person name="Grigoriev I.V."/>
            <person name="Miller A.N."/>
            <person name="O'Donnell K."/>
            <person name="Stajich J.E."/>
            <person name="Bonito G."/>
        </authorList>
    </citation>
    <scope>NUCLEOTIDE SEQUENCE</scope>
    <source>
        <strain evidence="10">MES-2147</strain>
    </source>
</reference>
<dbReference type="CDD" id="cd13117">
    <property type="entry name" value="POLO_box_2"/>
    <property type="match status" value="1"/>
</dbReference>
<proteinExistence type="predicted"/>
<feature type="compositionally biased region" description="Low complexity" evidence="8">
    <location>
        <begin position="713"/>
        <end position="733"/>
    </location>
</feature>
<dbReference type="CDD" id="cd13118">
    <property type="entry name" value="POLO_box_1"/>
    <property type="match status" value="1"/>
</dbReference>
<dbReference type="InterPro" id="IPR033695">
    <property type="entry name" value="POLO_box_2"/>
</dbReference>
<dbReference type="InterPro" id="IPR021950">
    <property type="entry name" value="Spt20"/>
</dbReference>
<feature type="compositionally biased region" description="Low complexity" evidence="8">
    <location>
        <begin position="191"/>
        <end position="204"/>
    </location>
</feature>
<dbReference type="Proteomes" id="UP000749646">
    <property type="component" value="Unassembled WGS sequence"/>
</dbReference>
<comment type="caution">
    <text evidence="10">The sequence shown here is derived from an EMBL/GenBank/DDBJ whole genome shotgun (WGS) entry which is preliminary data.</text>
</comment>
<evidence type="ECO:0000256" key="4">
    <source>
        <dbReference type="ARBA" id="ARBA00022741"/>
    </source>
</evidence>
<dbReference type="PANTHER" id="PTHR13526">
    <property type="entry name" value="TRANSCRIPTION FACTOR SPT20 HOMOLOG"/>
    <property type="match status" value="1"/>
</dbReference>
<keyword evidence="3" id="KW-0677">Repeat</keyword>
<keyword evidence="11" id="KW-1185">Reference proteome</keyword>
<feature type="compositionally biased region" description="Basic and acidic residues" evidence="8">
    <location>
        <begin position="637"/>
        <end position="667"/>
    </location>
</feature>
<evidence type="ECO:0000256" key="6">
    <source>
        <dbReference type="ARBA" id="ARBA00022840"/>
    </source>
</evidence>
<accession>A0A9P6IJH5</accession>
<dbReference type="Gene3D" id="3.30.1120.30">
    <property type="entry name" value="POLO box domain"/>
    <property type="match status" value="2"/>
</dbReference>
<keyword evidence="1" id="KW-0723">Serine/threonine-protein kinase</keyword>
<feature type="region of interest" description="Disordered" evidence="8">
    <location>
        <begin position="516"/>
        <end position="546"/>
    </location>
</feature>
<dbReference type="PANTHER" id="PTHR13526:SF8">
    <property type="entry name" value="TRANSCRIPTION FACTOR SPT20 HOMOLOG"/>
    <property type="match status" value="1"/>
</dbReference>
<feature type="coiled-coil region" evidence="7">
    <location>
        <begin position="446"/>
        <end position="478"/>
    </location>
</feature>
<evidence type="ECO:0000256" key="3">
    <source>
        <dbReference type="ARBA" id="ARBA00022737"/>
    </source>
</evidence>
<feature type="compositionally biased region" description="Basic and acidic residues" evidence="8">
    <location>
        <begin position="747"/>
        <end position="766"/>
    </location>
</feature>
<dbReference type="InterPro" id="IPR036947">
    <property type="entry name" value="POLO_box_dom_sf"/>
</dbReference>
<dbReference type="GO" id="GO:0005524">
    <property type="term" value="F:ATP binding"/>
    <property type="evidence" value="ECO:0007669"/>
    <property type="project" value="UniProtKB-KW"/>
</dbReference>
<sequence length="766" mass="88913">MHHEQKHQLNQLQQQQQGQEAQIKSQAEGAAPKRKSKKVTVLDPANPEMYLRRVGACEAVEKYLLNIIRSRQDGIWVSPDMEEVSPEHPNVFVARWIDYERYGYGWQLSNGVVGVLYNDRTSLALSPNGEDIEVTESPQKRKRRYGSHPSTFLRRRTYFQQQSGAVQESRKNHWYGNNGRRHQHHQHHQISDMNSEQSNNSNSNPRSIAESMAELRAGLVYEKELDRNGEYQFMMIYDDKNNLVTPSASRSVSLVPGGGEGSMSLASSNNMSSTVVSKVAGEKEDHNGVGSGGSDGVDVGSSILTEILQEQDFYDEWDHEEFLETLDRTYCRFHARIPRLEKRIKVLEGFNSYMVDNLNELPPWCYEDKSLSKGMPFLTDLYRTKEKKHVIVRLSNGIVQINFEDHTKLIFSHNGEVVTLIDGDEIPRRITLKTYQALAPNYFYDLQDEEDQMKLVEEELLQIELNQQQQQQQQQEQKYDNTHAPDAIKFEEYRPVFHPDKDHDLVIFPRPQLRAKAAKYQQQQQQQQAVLQHKKDYHHHQKQDNNDDDVIEVDEHGNRLSSPSSSFIPLEYPPIVESAPDTMMVHQQVEIHDINKDDEPLMILQTTMKGLHLEMVRRIHLSLRLLMDRRMETAQDRMRGRLENEHYLKDREESRRRQVDKKEKEKQQQQQQQPETVMNKDEKEKEKKNRKKASGGGSKSGGKENHERGKDMSSSSRSNNSNNSNNSKEIMMEPLEEKEEDEEVKQEEEHGGRDLLEIGKEESDSS</sequence>
<feature type="domain" description="POLO box" evidence="9">
    <location>
        <begin position="377"/>
        <end position="462"/>
    </location>
</feature>
<name>A0A9P6IJH5_9FUNG</name>
<feature type="region of interest" description="Disordered" evidence="8">
    <location>
        <begin position="1"/>
        <end position="40"/>
    </location>
</feature>
<gene>
    <name evidence="10" type="primary">CDC5_1</name>
    <name evidence="10" type="ORF">BGZ65_007244</name>
</gene>
<dbReference type="AlphaFoldDB" id="A0A9P6IJH5"/>
<evidence type="ECO:0000256" key="5">
    <source>
        <dbReference type="ARBA" id="ARBA00022777"/>
    </source>
</evidence>
<evidence type="ECO:0000256" key="7">
    <source>
        <dbReference type="SAM" id="Coils"/>
    </source>
</evidence>
<dbReference type="EMBL" id="JAAAHW010010402">
    <property type="protein sequence ID" value="KAF9926529.1"/>
    <property type="molecule type" value="Genomic_DNA"/>
</dbReference>
<feature type="compositionally biased region" description="Acidic residues" evidence="8">
    <location>
        <begin position="734"/>
        <end position="746"/>
    </location>
</feature>
<keyword evidence="5 10" id="KW-0418">Kinase</keyword>
<dbReference type="OrthoDB" id="408964at2759"/>
<organism evidence="10 11">
    <name type="scientific">Modicella reniformis</name>
    <dbReference type="NCBI Taxonomy" id="1440133"/>
    <lineage>
        <taxon>Eukaryota</taxon>
        <taxon>Fungi</taxon>
        <taxon>Fungi incertae sedis</taxon>
        <taxon>Mucoromycota</taxon>
        <taxon>Mortierellomycotina</taxon>
        <taxon>Mortierellomycetes</taxon>
        <taxon>Mortierellales</taxon>
        <taxon>Mortierellaceae</taxon>
        <taxon>Modicella</taxon>
    </lineage>
</organism>
<feature type="compositionally biased region" description="Low complexity" evidence="8">
    <location>
        <begin position="8"/>
        <end position="27"/>
    </location>
</feature>
<evidence type="ECO:0000256" key="8">
    <source>
        <dbReference type="SAM" id="MobiDB-lite"/>
    </source>
</evidence>
<keyword evidence="7" id="KW-0175">Coiled coil</keyword>
<evidence type="ECO:0000313" key="11">
    <source>
        <dbReference type="Proteomes" id="UP000749646"/>
    </source>
</evidence>
<feature type="domain" description="POLO box" evidence="9">
    <location>
        <begin position="92"/>
        <end position="168"/>
    </location>
</feature>
<feature type="compositionally biased region" description="Basic and acidic residues" evidence="8">
    <location>
        <begin position="701"/>
        <end position="711"/>
    </location>
</feature>
<dbReference type="InterPro" id="IPR033701">
    <property type="entry name" value="POLO_box_1"/>
</dbReference>
<evidence type="ECO:0000256" key="1">
    <source>
        <dbReference type="ARBA" id="ARBA00022527"/>
    </source>
</evidence>
<keyword evidence="2" id="KW-0808">Transferase</keyword>
<feature type="region of interest" description="Disordered" evidence="8">
    <location>
        <begin position="164"/>
        <end position="206"/>
    </location>
</feature>
<keyword evidence="6" id="KW-0067">ATP-binding</keyword>
<dbReference type="GO" id="GO:0000124">
    <property type="term" value="C:SAGA complex"/>
    <property type="evidence" value="ECO:0007669"/>
    <property type="project" value="InterPro"/>
</dbReference>
<dbReference type="GO" id="GO:0006357">
    <property type="term" value="P:regulation of transcription by RNA polymerase II"/>
    <property type="evidence" value="ECO:0007669"/>
    <property type="project" value="TreeGrafter"/>
</dbReference>
<dbReference type="PROSITE" id="PS50078">
    <property type="entry name" value="POLO_BOX"/>
    <property type="match status" value="2"/>
</dbReference>
<dbReference type="InterPro" id="IPR000959">
    <property type="entry name" value="POLO_box_dom"/>
</dbReference>
<dbReference type="SUPFAM" id="SSF82615">
    <property type="entry name" value="Polo-box domain"/>
    <property type="match status" value="2"/>
</dbReference>
<keyword evidence="4" id="KW-0547">Nucleotide-binding</keyword>